<protein>
    <submittedName>
        <fullName evidence="1">Uncharacterized protein</fullName>
    </submittedName>
</protein>
<organism evidence="1">
    <name type="scientific">bioreactor metagenome</name>
    <dbReference type="NCBI Taxonomy" id="1076179"/>
    <lineage>
        <taxon>unclassified sequences</taxon>
        <taxon>metagenomes</taxon>
        <taxon>ecological metagenomes</taxon>
    </lineage>
</organism>
<comment type="caution">
    <text evidence="1">The sequence shown here is derived from an EMBL/GenBank/DDBJ whole genome shotgun (WGS) entry which is preliminary data.</text>
</comment>
<dbReference type="EMBL" id="VSSQ01067400">
    <property type="protein sequence ID" value="MPN19793.1"/>
    <property type="molecule type" value="Genomic_DNA"/>
</dbReference>
<gene>
    <name evidence="1" type="ORF">SDC9_167165</name>
</gene>
<name>A0A645G784_9ZZZZ</name>
<proteinExistence type="predicted"/>
<accession>A0A645G784</accession>
<dbReference type="AlphaFoldDB" id="A0A645G784"/>
<evidence type="ECO:0000313" key="1">
    <source>
        <dbReference type="EMBL" id="MPN19793.1"/>
    </source>
</evidence>
<reference evidence="1" key="1">
    <citation type="submission" date="2019-08" db="EMBL/GenBank/DDBJ databases">
        <authorList>
            <person name="Kucharzyk K."/>
            <person name="Murdoch R.W."/>
            <person name="Higgins S."/>
            <person name="Loffler F."/>
        </authorList>
    </citation>
    <scope>NUCLEOTIDE SEQUENCE</scope>
</reference>
<sequence length="107" mass="12146">MLIIPFPLERIVSRSGQGCRIRRIKRIKPLPALGKTTHNDSLPCRGSPEFEISLACFSICPVNMRSTTRSTVGYGGQRSQMRIYSRRDVTHKLRHIGHIEGMHHPVV</sequence>